<dbReference type="KEGG" id="ncon:LC1Nh_0839"/>
<dbReference type="EMBL" id="CP040089">
    <property type="protein sequence ID" value="QGA80723.1"/>
    <property type="molecule type" value="Genomic_DNA"/>
</dbReference>
<keyword evidence="1" id="KW-0472">Membrane</keyword>
<feature type="transmembrane region" description="Helical" evidence="1">
    <location>
        <begin position="6"/>
        <end position="29"/>
    </location>
</feature>
<protein>
    <submittedName>
        <fullName evidence="2">Uncharacterized protein</fullName>
    </submittedName>
</protein>
<sequence length="178" mass="20160">MADILVSVASTLLSSPLTAFSMLLVYIGFEIYTLLRNPPHFQDCPPKKNERQKTQRKSREIRTNALTTLGLAFPGFSILITKEESIKSGIFVFFIWAVILLFLSIQASTYAQIRKTALILQDKMLEWSMISIYLGLILILTKFSAAATLIGLIGFLAILSLRDKIEKEFLRITRNKDK</sequence>
<proteinExistence type="predicted"/>
<evidence type="ECO:0000256" key="1">
    <source>
        <dbReference type="SAM" id="Phobius"/>
    </source>
</evidence>
<feature type="transmembrane region" description="Helical" evidence="1">
    <location>
        <begin position="132"/>
        <end position="159"/>
    </location>
</feature>
<dbReference type="GeneID" id="42365228"/>
<evidence type="ECO:0000313" key="3">
    <source>
        <dbReference type="Proteomes" id="UP000377803"/>
    </source>
</evidence>
<keyword evidence="3" id="KW-1185">Reference proteome</keyword>
<keyword evidence="1" id="KW-1133">Transmembrane helix</keyword>
<accession>A0A5Q0UGF0</accession>
<feature type="transmembrane region" description="Helical" evidence="1">
    <location>
        <begin position="86"/>
        <end position="111"/>
    </location>
</feature>
<dbReference type="RefSeq" id="WP_153550463.1">
    <property type="nucleotide sequence ID" value="NZ_CP040089.1"/>
</dbReference>
<keyword evidence="1" id="KW-0812">Transmembrane</keyword>
<dbReference type="AlphaFoldDB" id="A0A5Q0UGF0"/>
<organism evidence="2 3">
    <name type="scientific">Candidatus Nanohalobium constans</name>
    <dbReference type="NCBI Taxonomy" id="2565781"/>
    <lineage>
        <taxon>Archaea</taxon>
        <taxon>Candidatus Nanohalarchaeota</taxon>
        <taxon>Candidatus Nanohalobia</taxon>
        <taxon>Candidatus Nanohalobiales</taxon>
        <taxon>Candidatus Nanohalobiaceae</taxon>
        <taxon>Candidatus Nanohalobium</taxon>
    </lineage>
</organism>
<reference evidence="3" key="1">
    <citation type="submission" date="2019-05" db="EMBL/GenBank/DDBJ databases">
        <title>Candidatus Nanohalobium constans, a novel model system to study the DPANN nano-sized archaea: genomic and physiological characterization of a nanoarchaeon co-cultured with its chitinotrophic host.</title>
        <authorList>
            <person name="La Cono V."/>
            <person name="Arcadi E."/>
            <person name="Crisafi F."/>
            <person name="Denaro R."/>
            <person name="La Spada G."/>
            <person name="Messina E."/>
            <person name="Smedile F."/>
            <person name="Toshchakov S.V."/>
            <person name="Shevchenko M.A."/>
            <person name="Golyshin P.N."/>
            <person name="Golyshina O.V."/>
            <person name="Ferrer M."/>
            <person name="Rohde M."/>
            <person name="Mushegian A."/>
            <person name="Sorokin D.Y."/>
            <person name="Giuliano L."/>
            <person name="Yakimov M.M."/>
        </authorList>
    </citation>
    <scope>NUCLEOTIDE SEQUENCE [LARGE SCALE GENOMIC DNA]</scope>
    <source>
        <strain evidence="3">LC1Nh</strain>
    </source>
</reference>
<name>A0A5Q0UGF0_9ARCH</name>
<dbReference type="Proteomes" id="UP000377803">
    <property type="component" value="Chromosome"/>
</dbReference>
<evidence type="ECO:0000313" key="2">
    <source>
        <dbReference type="EMBL" id="QGA80723.1"/>
    </source>
</evidence>
<gene>
    <name evidence="2" type="ORF">LC1Nh_0839</name>
</gene>